<comment type="caution">
    <text evidence="2">The sequence shown here is derived from an EMBL/GenBank/DDBJ whole genome shotgun (WGS) entry which is preliminary data.</text>
</comment>
<evidence type="ECO:0000256" key="1">
    <source>
        <dbReference type="SAM" id="MobiDB-lite"/>
    </source>
</evidence>
<dbReference type="Proteomes" id="UP000712600">
    <property type="component" value="Unassembled WGS sequence"/>
</dbReference>
<dbReference type="AlphaFoldDB" id="A0A8S9RCB3"/>
<protein>
    <submittedName>
        <fullName evidence="2">Uncharacterized protein</fullName>
    </submittedName>
</protein>
<gene>
    <name evidence="2" type="ORF">F2Q69_00061410</name>
</gene>
<name>A0A8S9RCB3_BRACR</name>
<sequence>MCEETHRGFESLLFQVEQWYVSDSVLSKKSKREPSQCQQVQAQHVIIRWSKRALACGQRCEEDVGSVSMVSPQYSQGPEKQFKVELFESITKLDKLREGVCIPSSGKVRRLAKHRFFATAKVSQELSQVWEYEVMESVKGRSMKKSGVRQVCGMLGKEIKKACELPRLELGLHGSKEQWQRCLHVYQDRSLQEDAGTCKRLQEMSMFAQSPEESSGGEKKKTSRRSMTRWRIVNVSSDLMERLFI</sequence>
<evidence type="ECO:0000313" key="3">
    <source>
        <dbReference type="Proteomes" id="UP000712600"/>
    </source>
</evidence>
<proteinExistence type="predicted"/>
<feature type="region of interest" description="Disordered" evidence="1">
    <location>
        <begin position="206"/>
        <end position="226"/>
    </location>
</feature>
<reference evidence="2" key="1">
    <citation type="submission" date="2019-12" db="EMBL/GenBank/DDBJ databases">
        <title>Genome sequencing and annotation of Brassica cretica.</title>
        <authorList>
            <person name="Studholme D.J."/>
            <person name="Sarris P."/>
        </authorList>
    </citation>
    <scope>NUCLEOTIDE SEQUENCE</scope>
    <source>
        <strain evidence="2">PFS-109/04</strain>
        <tissue evidence="2">Leaf</tissue>
    </source>
</reference>
<accession>A0A8S9RCB3</accession>
<dbReference type="EMBL" id="QGKX02000095">
    <property type="protein sequence ID" value="KAF3570463.1"/>
    <property type="molecule type" value="Genomic_DNA"/>
</dbReference>
<evidence type="ECO:0000313" key="2">
    <source>
        <dbReference type="EMBL" id="KAF3570463.1"/>
    </source>
</evidence>
<organism evidence="2 3">
    <name type="scientific">Brassica cretica</name>
    <name type="common">Mustard</name>
    <dbReference type="NCBI Taxonomy" id="69181"/>
    <lineage>
        <taxon>Eukaryota</taxon>
        <taxon>Viridiplantae</taxon>
        <taxon>Streptophyta</taxon>
        <taxon>Embryophyta</taxon>
        <taxon>Tracheophyta</taxon>
        <taxon>Spermatophyta</taxon>
        <taxon>Magnoliopsida</taxon>
        <taxon>eudicotyledons</taxon>
        <taxon>Gunneridae</taxon>
        <taxon>Pentapetalae</taxon>
        <taxon>rosids</taxon>
        <taxon>malvids</taxon>
        <taxon>Brassicales</taxon>
        <taxon>Brassicaceae</taxon>
        <taxon>Brassiceae</taxon>
        <taxon>Brassica</taxon>
    </lineage>
</organism>